<name>A0A0L7L7H9_OPEBR</name>
<accession>A0A0L7L7H9</accession>
<dbReference type="InterPro" id="IPR001148">
    <property type="entry name" value="CA_dom"/>
</dbReference>
<dbReference type="Gene3D" id="3.10.200.10">
    <property type="entry name" value="Alpha carbonic anhydrase"/>
    <property type="match status" value="1"/>
</dbReference>
<evidence type="ECO:0000256" key="6">
    <source>
        <dbReference type="ARBA" id="ARBA00023239"/>
    </source>
</evidence>
<dbReference type="STRING" id="104452.A0A0L7L7H9"/>
<dbReference type="Pfam" id="PF00194">
    <property type="entry name" value="Carb_anhydrase"/>
    <property type="match status" value="1"/>
</dbReference>
<feature type="non-terminal residue" evidence="9">
    <location>
        <position position="163"/>
    </location>
</feature>
<evidence type="ECO:0000256" key="7">
    <source>
        <dbReference type="ARBA" id="ARBA00048348"/>
    </source>
</evidence>
<evidence type="ECO:0000256" key="4">
    <source>
        <dbReference type="ARBA" id="ARBA00022723"/>
    </source>
</evidence>
<evidence type="ECO:0000313" key="9">
    <source>
        <dbReference type="EMBL" id="KOB71457.1"/>
    </source>
</evidence>
<feature type="domain" description="Alpha-carbonic anhydrase" evidence="8">
    <location>
        <begin position="1"/>
        <end position="133"/>
    </location>
</feature>
<protein>
    <recommendedName>
        <fullName evidence="3">carbonic anhydrase</fullName>
        <ecNumber evidence="3">4.2.1.1</ecNumber>
    </recommendedName>
</protein>
<dbReference type="PANTHER" id="PTHR18952:SF141">
    <property type="entry name" value="CARBONIC ANHYDRASE"/>
    <property type="match status" value="1"/>
</dbReference>
<keyword evidence="6" id="KW-0456">Lyase</keyword>
<dbReference type="AlphaFoldDB" id="A0A0L7L7H9"/>
<keyword evidence="10" id="KW-1185">Reference proteome</keyword>
<comment type="catalytic activity">
    <reaction evidence="7">
        <text>hydrogencarbonate + H(+) = CO2 + H2O</text>
        <dbReference type="Rhea" id="RHEA:10748"/>
        <dbReference type="ChEBI" id="CHEBI:15377"/>
        <dbReference type="ChEBI" id="CHEBI:15378"/>
        <dbReference type="ChEBI" id="CHEBI:16526"/>
        <dbReference type="ChEBI" id="CHEBI:17544"/>
        <dbReference type="EC" id="4.2.1.1"/>
    </reaction>
</comment>
<evidence type="ECO:0000259" key="8">
    <source>
        <dbReference type="PROSITE" id="PS51144"/>
    </source>
</evidence>
<evidence type="ECO:0000256" key="5">
    <source>
        <dbReference type="ARBA" id="ARBA00022833"/>
    </source>
</evidence>
<organism evidence="9 10">
    <name type="scientific">Operophtera brumata</name>
    <name type="common">Winter moth</name>
    <name type="synonym">Phalaena brumata</name>
    <dbReference type="NCBI Taxonomy" id="104452"/>
    <lineage>
        <taxon>Eukaryota</taxon>
        <taxon>Metazoa</taxon>
        <taxon>Ecdysozoa</taxon>
        <taxon>Arthropoda</taxon>
        <taxon>Hexapoda</taxon>
        <taxon>Insecta</taxon>
        <taxon>Pterygota</taxon>
        <taxon>Neoptera</taxon>
        <taxon>Endopterygota</taxon>
        <taxon>Lepidoptera</taxon>
        <taxon>Glossata</taxon>
        <taxon>Ditrysia</taxon>
        <taxon>Geometroidea</taxon>
        <taxon>Geometridae</taxon>
        <taxon>Larentiinae</taxon>
        <taxon>Operophtera</taxon>
    </lineage>
</organism>
<dbReference type="PROSITE" id="PS51144">
    <property type="entry name" value="ALPHA_CA_2"/>
    <property type="match status" value="1"/>
</dbReference>
<keyword evidence="5" id="KW-0862">Zinc</keyword>
<evidence type="ECO:0000256" key="3">
    <source>
        <dbReference type="ARBA" id="ARBA00012925"/>
    </source>
</evidence>
<proteinExistence type="inferred from homology"/>
<dbReference type="PANTHER" id="PTHR18952">
    <property type="entry name" value="CARBONIC ANHYDRASE"/>
    <property type="match status" value="1"/>
</dbReference>
<dbReference type="GO" id="GO:0008270">
    <property type="term" value="F:zinc ion binding"/>
    <property type="evidence" value="ECO:0007669"/>
    <property type="project" value="InterPro"/>
</dbReference>
<dbReference type="EMBL" id="JTDY01002414">
    <property type="protein sequence ID" value="KOB71457.1"/>
    <property type="molecule type" value="Genomic_DNA"/>
</dbReference>
<gene>
    <name evidence="9" type="ORF">OBRU01_13720</name>
</gene>
<keyword evidence="4" id="KW-0479">Metal-binding</keyword>
<comment type="caution">
    <text evidence="9">The sequence shown here is derived from an EMBL/GenBank/DDBJ whole genome shotgun (WGS) entry which is preliminary data.</text>
</comment>
<dbReference type="InterPro" id="IPR036398">
    <property type="entry name" value="CA_dom_sf"/>
</dbReference>
<dbReference type="SUPFAM" id="SSF51069">
    <property type="entry name" value="Carbonic anhydrase"/>
    <property type="match status" value="1"/>
</dbReference>
<evidence type="ECO:0000256" key="1">
    <source>
        <dbReference type="ARBA" id="ARBA00001947"/>
    </source>
</evidence>
<reference evidence="9 10" key="1">
    <citation type="journal article" date="2015" name="Genome Biol. Evol.">
        <title>The genome of winter moth (Operophtera brumata) provides a genomic perspective on sexual dimorphism and phenology.</title>
        <authorList>
            <person name="Derks M.F."/>
            <person name="Smit S."/>
            <person name="Salis L."/>
            <person name="Schijlen E."/>
            <person name="Bossers A."/>
            <person name="Mateman C."/>
            <person name="Pijl A.S."/>
            <person name="de Ridder D."/>
            <person name="Groenen M.A."/>
            <person name="Visser M.E."/>
            <person name="Megens H.J."/>
        </authorList>
    </citation>
    <scope>NUCLEOTIDE SEQUENCE [LARGE SCALE GENOMIC DNA]</scope>
    <source>
        <strain evidence="9">WM2013NL</strain>
        <tissue evidence="9">Head and thorax</tissue>
    </source>
</reference>
<dbReference type="GO" id="GO:0005737">
    <property type="term" value="C:cytoplasm"/>
    <property type="evidence" value="ECO:0007669"/>
    <property type="project" value="TreeGrafter"/>
</dbReference>
<feature type="non-terminal residue" evidence="9">
    <location>
        <position position="1"/>
    </location>
</feature>
<dbReference type="InterPro" id="IPR023561">
    <property type="entry name" value="Carbonic_anhydrase_a-class"/>
</dbReference>
<dbReference type="EC" id="4.2.1.1" evidence="3"/>
<evidence type="ECO:0000256" key="2">
    <source>
        <dbReference type="ARBA" id="ARBA00010718"/>
    </source>
</evidence>
<comment type="similarity">
    <text evidence="2">Belongs to the alpha-carbonic anhydrase family.</text>
</comment>
<evidence type="ECO:0000313" key="10">
    <source>
        <dbReference type="Proteomes" id="UP000037510"/>
    </source>
</evidence>
<dbReference type="Proteomes" id="UP000037510">
    <property type="component" value="Unassembled WGS sequence"/>
</dbReference>
<dbReference type="GO" id="GO:0004089">
    <property type="term" value="F:carbonate dehydratase activity"/>
    <property type="evidence" value="ECO:0007669"/>
    <property type="project" value="UniProtKB-EC"/>
</dbReference>
<sequence>SDLSVAEALKKRDGLAIISVFCNVQAELVKDQMDATEELMYYIPDLLNIGDRVSGVIMDMRKLLRINLNSHSYYTYAGSLTSPACNEAVIWIIFNTPLLITDAQYNLFGRIGIGRHNFRSLQKLNQHQVFTPISPVNTPQMVVFFEKVVKIVADYMKKGFKSR</sequence>
<comment type="cofactor">
    <cofactor evidence="1">
        <name>Zn(2+)</name>
        <dbReference type="ChEBI" id="CHEBI:29105"/>
    </cofactor>
</comment>